<proteinExistence type="predicted"/>
<keyword evidence="3" id="KW-0106">Calcium</keyword>
<feature type="domain" description="Glycosyl hydrolase family 92" evidence="4">
    <location>
        <begin position="280"/>
        <end position="776"/>
    </location>
</feature>
<gene>
    <name evidence="6" type="ORF">GGR06_003700</name>
</gene>
<dbReference type="Gene3D" id="1.20.1610.10">
    <property type="entry name" value="alpha-1,2-mannosidases domains"/>
    <property type="match status" value="1"/>
</dbReference>
<organism evidence="6 7">
    <name type="scientific">Bacteroides reticulotermitis</name>
    <dbReference type="NCBI Taxonomy" id="1133319"/>
    <lineage>
        <taxon>Bacteria</taxon>
        <taxon>Pseudomonadati</taxon>
        <taxon>Bacteroidota</taxon>
        <taxon>Bacteroidia</taxon>
        <taxon>Bacteroidales</taxon>
        <taxon>Bacteroidaceae</taxon>
        <taxon>Bacteroides</taxon>
    </lineage>
</organism>
<dbReference type="PANTHER" id="PTHR12143">
    <property type="entry name" value="PEPTIDE N-GLYCANASE PNGASE -RELATED"/>
    <property type="match status" value="1"/>
</dbReference>
<dbReference type="InterPro" id="IPR008928">
    <property type="entry name" value="6-hairpin_glycosidase_sf"/>
</dbReference>
<dbReference type="GO" id="GO:0006516">
    <property type="term" value="P:glycoprotein catabolic process"/>
    <property type="evidence" value="ECO:0007669"/>
    <property type="project" value="TreeGrafter"/>
</dbReference>
<evidence type="ECO:0000259" key="5">
    <source>
        <dbReference type="Pfam" id="PF17678"/>
    </source>
</evidence>
<evidence type="ECO:0000313" key="7">
    <source>
        <dbReference type="Proteomes" id="UP000560658"/>
    </source>
</evidence>
<dbReference type="InterPro" id="IPR005887">
    <property type="entry name" value="GH92_a_mannosidase_put"/>
</dbReference>
<accession>A0A840D0B7</accession>
<dbReference type="InterPro" id="IPR041371">
    <property type="entry name" value="GH92_N"/>
</dbReference>
<reference evidence="6" key="1">
    <citation type="submission" date="2020-08" db="EMBL/GenBank/DDBJ databases">
        <title>Genomic Encyclopedia of Type Strains, Phase IV (KMG-IV): sequencing the most valuable type-strain genomes for metagenomic binning, comparative biology and taxonomic classification.</title>
        <authorList>
            <person name="Goeker M."/>
        </authorList>
    </citation>
    <scope>NUCLEOTIDE SEQUENCE [LARGE SCALE GENOMIC DNA]</scope>
    <source>
        <strain evidence="6">DSM 105720</strain>
    </source>
</reference>
<dbReference type="Proteomes" id="UP000560658">
    <property type="component" value="Unassembled WGS sequence"/>
</dbReference>
<evidence type="ECO:0000259" key="4">
    <source>
        <dbReference type="Pfam" id="PF07971"/>
    </source>
</evidence>
<dbReference type="InterPro" id="IPR014718">
    <property type="entry name" value="GH-type_carb-bd"/>
</dbReference>
<dbReference type="Pfam" id="PF17678">
    <property type="entry name" value="Glyco_hydro_92N"/>
    <property type="match status" value="1"/>
</dbReference>
<dbReference type="PANTHER" id="PTHR12143:SF39">
    <property type="entry name" value="SECRETED PROTEIN"/>
    <property type="match status" value="1"/>
</dbReference>
<name>A0A840D0B7_9BACE</name>
<comment type="cofactor">
    <cofactor evidence="1">
        <name>Ca(2+)</name>
        <dbReference type="ChEBI" id="CHEBI:29108"/>
    </cofactor>
</comment>
<dbReference type="InterPro" id="IPR050883">
    <property type="entry name" value="PNGase"/>
</dbReference>
<dbReference type="GO" id="GO:0030246">
    <property type="term" value="F:carbohydrate binding"/>
    <property type="evidence" value="ECO:0007669"/>
    <property type="project" value="InterPro"/>
</dbReference>
<dbReference type="Gene3D" id="3.30.2080.10">
    <property type="entry name" value="GH92 mannosidase domain"/>
    <property type="match status" value="1"/>
</dbReference>
<dbReference type="InterPro" id="IPR012939">
    <property type="entry name" value="Glyco_hydro_92"/>
</dbReference>
<dbReference type="GO" id="GO:0000224">
    <property type="term" value="F:peptide-N4-(N-acetyl-beta-glucosaminyl)asparagine amidase activity"/>
    <property type="evidence" value="ECO:0007669"/>
    <property type="project" value="TreeGrafter"/>
</dbReference>
<dbReference type="Gene3D" id="2.70.98.10">
    <property type="match status" value="1"/>
</dbReference>
<feature type="domain" description="Glycosyl hydrolase family 92 N-terminal" evidence="5">
    <location>
        <begin position="43"/>
        <end position="274"/>
    </location>
</feature>
<dbReference type="GO" id="GO:0005829">
    <property type="term" value="C:cytosol"/>
    <property type="evidence" value="ECO:0007669"/>
    <property type="project" value="TreeGrafter"/>
</dbReference>
<dbReference type="Gene3D" id="1.20.1050.60">
    <property type="entry name" value="alpha-1,2-mannosidase"/>
    <property type="match status" value="1"/>
</dbReference>
<evidence type="ECO:0000313" key="6">
    <source>
        <dbReference type="EMBL" id="MBB4045877.1"/>
    </source>
</evidence>
<comment type="subunit">
    <text evidence="2">Monomer.</text>
</comment>
<keyword evidence="7" id="KW-1185">Reference proteome</keyword>
<dbReference type="Pfam" id="PF07971">
    <property type="entry name" value="Glyco_hydro_92"/>
    <property type="match status" value="1"/>
</dbReference>
<dbReference type="AlphaFoldDB" id="A0A840D0B7"/>
<dbReference type="RefSeq" id="WP_148298423.1">
    <property type="nucleotide sequence ID" value="NZ_JACIER010000019.1"/>
</dbReference>
<evidence type="ECO:0000256" key="2">
    <source>
        <dbReference type="ARBA" id="ARBA00011245"/>
    </source>
</evidence>
<comment type="caution">
    <text evidence="6">The sequence shown here is derived from an EMBL/GenBank/DDBJ whole genome shotgun (WGS) entry which is preliminary data.</text>
</comment>
<evidence type="ECO:0000256" key="1">
    <source>
        <dbReference type="ARBA" id="ARBA00001913"/>
    </source>
</evidence>
<protein>
    <submittedName>
        <fullName evidence="6">Alpha-1,2-mannosidase</fullName>
    </submittedName>
</protein>
<dbReference type="SUPFAM" id="SSF48208">
    <property type="entry name" value="Six-hairpin glycosidases"/>
    <property type="match status" value="1"/>
</dbReference>
<dbReference type="EMBL" id="JACIER010000019">
    <property type="protein sequence ID" value="MBB4045877.1"/>
    <property type="molecule type" value="Genomic_DNA"/>
</dbReference>
<sequence length="785" mass="88537">MKNIFYSNQLFVSIRKYSLLLLCLIPTAGIKARVEQGKTPVDYVNPCVDTHKSRWFYFSSASRPYGMVSLSPDTWVKGGWNSGYLYDSTEVRCFSHVHCWQISGVPVMPTTGEITGHKGMEVYKSGFSHDTEIVKPGYHQIILDKYGIKAELTATSRVGMHRYTFPQKETANLLFDVGALLGDGAMEKAAIRRISAKEIGGYAVMAPTSRRKRTCTVYFIAQFNRAISEFGGWEKVDKDKQLTTKQALEGEDIGGYVRFKRLGNAPLLMKVALSYVSEEQARLNLKAELNHWDFDRTVEDSYAEWNHELGKIQVEGGTEQEKIKFYTDLWHALLGRHTYSDANGKYTDHTSDIPKICQVPLVKGIPTRNVYNSDALWGAEFNLNILWSIAYPKIMSEFVSTMVGYYPTGGLVARGPSGGNYTFVMVGDQAIPLIAAAYNKGIQDFNLNDALAGSIKNAEPGGIRDHAGYETDANKYMTHYIEKGFVPENIPGKGSHREGCAMTLYFAYQDWCLSQLAKGMGNDSIYRKYYNRSFNYRYMFDAQTGWMRPRTQDGSWLKDFAPIGKGFNMPGFVESNAAIFTYYVPHNLPDLIHMLGGKNTFVDKLNQQFEWAAPYNFISPHGQHAQNWVDYENQPSLHMAHLFSHAGAPWLTQYWVRKIKQDVFGDITPYGGYNGDEDQGQMGALGVLMAIGLFDVQGGASTEPRYEITSPIFDKITIQLDNRYYAGKEFIIEVKNNAKENVYIQSARLNGQSLNTYYFPHSELIKGGKLEIELGPKPNTAWGIE</sequence>
<evidence type="ECO:0000256" key="3">
    <source>
        <dbReference type="ARBA" id="ARBA00022837"/>
    </source>
</evidence>
<dbReference type="NCBIfam" id="TIGR01180">
    <property type="entry name" value="aman2_put"/>
    <property type="match status" value="1"/>
</dbReference>
<dbReference type="GO" id="GO:0005975">
    <property type="term" value="P:carbohydrate metabolic process"/>
    <property type="evidence" value="ECO:0007669"/>
    <property type="project" value="InterPro"/>
</dbReference>